<comment type="caution">
    <text evidence="1">The sequence shown here is derived from an EMBL/GenBank/DDBJ whole genome shotgun (WGS) entry which is preliminary data.</text>
</comment>
<evidence type="ECO:0000313" key="1">
    <source>
        <dbReference type="EMBL" id="GIY51689.1"/>
    </source>
</evidence>
<dbReference type="Proteomes" id="UP001054837">
    <property type="component" value="Unassembled WGS sequence"/>
</dbReference>
<proteinExistence type="predicted"/>
<keyword evidence="2" id="KW-1185">Reference proteome</keyword>
<name>A0AAV4U1L9_9ARAC</name>
<protein>
    <recommendedName>
        <fullName evidence="3">Secreted protein</fullName>
    </recommendedName>
</protein>
<reference evidence="1 2" key="1">
    <citation type="submission" date="2021-06" db="EMBL/GenBank/DDBJ databases">
        <title>Caerostris darwini draft genome.</title>
        <authorList>
            <person name="Kono N."/>
            <person name="Arakawa K."/>
        </authorList>
    </citation>
    <scope>NUCLEOTIDE SEQUENCE [LARGE SCALE GENOMIC DNA]</scope>
</reference>
<organism evidence="1 2">
    <name type="scientific">Caerostris darwini</name>
    <dbReference type="NCBI Taxonomy" id="1538125"/>
    <lineage>
        <taxon>Eukaryota</taxon>
        <taxon>Metazoa</taxon>
        <taxon>Ecdysozoa</taxon>
        <taxon>Arthropoda</taxon>
        <taxon>Chelicerata</taxon>
        <taxon>Arachnida</taxon>
        <taxon>Araneae</taxon>
        <taxon>Araneomorphae</taxon>
        <taxon>Entelegynae</taxon>
        <taxon>Araneoidea</taxon>
        <taxon>Araneidae</taxon>
        <taxon>Caerostris</taxon>
    </lineage>
</organism>
<dbReference type="EMBL" id="BPLQ01010577">
    <property type="protein sequence ID" value="GIY51689.1"/>
    <property type="molecule type" value="Genomic_DNA"/>
</dbReference>
<dbReference type="AlphaFoldDB" id="A0AAV4U1L9"/>
<accession>A0AAV4U1L9</accession>
<evidence type="ECO:0000313" key="2">
    <source>
        <dbReference type="Proteomes" id="UP001054837"/>
    </source>
</evidence>
<sequence>MRRKLMAGSHQCVSFIPRIPIPVAAAALVWLTRSEIGKGVSSSLVSKRKLPCQQITAHPLSARPLPPFNSPSPPFC</sequence>
<gene>
    <name evidence="1" type="ORF">CDAR_424871</name>
</gene>
<evidence type="ECO:0008006" key="3">
    <source>
        <dbReference type="Google" id="ProtNLM"/>
    </source>
</evidence>